<evidence type="ECO:0000313" key="3">
    <source>
        <dbReference type="Proteomes" id="UP001205357"/>
    </source>
</evidence>
<accession>A0ABT2DXX0</accession>
<dbReference type="Gene3D" id="1.10.10.60">
    <property type="entry name" value="Homeodomain-like"/>
    <property type="match status" value="1"/>
</dbReference>
<dbReference type="Proteomes" id="UP001205357">
    <property type="component" value="Unassembled WGS sequence"/>
</dbReference>
<dbReference type="InterPro" id="IPR006120">
    <property type="entry name" value="Resolvase_HTH_dom"/>
</dbReference>
<proteinExistence type="predicted"/>
<gene>
    <name evidence="2" type="ORF">MUU47_00430</name>
</gene>
<evidence type="ECO:0000259" key="1">
    <source>
        <dbReference type="Pfam" id="PF02796"/>
    </source>
</evidence>
<sequence>MSRTGRPPAVTPDMLRTILERHALGVPATVIARQLGIGKTTIFKALKQEREQREA</sequence>
<dbReference type="SUPFAM" id="SSF46689">
    <property type="entry name" value="Homeodomain-like"/>
    <property type="match status" value="1"/>
</dbReference>
<feature type="domain" description="Resolvase HTH" evidence="1">
    <location>
        <begin position="5"/>
        <end position="46"/>
    </location>
</feature>
<dbReference type="Pfam" id="PF02796">
    <property type="entry name" value="HTH_7"/>
    <property type="match status" value="1"/>
</dbReference>
<dbReference type="EMBL" id="JALIGE010000061">
    <property type="protein sequence ID" value="MCS2159630.1"/>
    <property type="molecule type" value="Genomic_DNA"/>
</dbReference>
<name>A0ABT2DXX0_9ENTR</name>
<organism evidence="2 3">
    <name type="scientific">Scandinavium hiltneri</name>
    <dbReference type="NCBI Taxonomy" id="2926519"/>
    <lineage>
        <taxon>Bacteria</taxon>
        <taxon>Pseudomonadati</taxon>
        <taxon>Pseudomonadota</taxon>
        <taxon>Gammaproteobacteria</taxon>
        <taxon>Enterobacterales</taxon>
        <taxon>Enterobacteriaceae</taxon>
        <taxon>Scandinavium</taxon>
    </lineage>
</organism>
<evidence type="ECO:0000313" key="2">
    <source>
        <dbReference type="EMBL" id="MCS2159630.1"/>
    </source>
</evidence>
<dbReference type="RefSeq" id="WP_258986159.1">
    <property type="nucleotide sequence ID" value="NZ_JALIGE010000061.1"/>
</dbReference>
<reference evidence="2 3" key="1">
    <citation type="submission" date="2022-04" db="EMBL/GenBank/DDBJ databases">
        <title>Proposal of a three novel species of Scandinavium, Scandinavium hiltneri, Scandinavium manionii, Scandinavium tedordense.</title>
        <authorList>
            <person name="Maddock D.W."/>
            <person name="Brady C.L."/>
            <person name="Denman S."/>
            <person name="Arnold D."/>
        </authorList>
    </citation>
    <scope>NUCLEOTIDE SEQUENCE [LARGE SCALE GENOMIC DNA]</scope>
    <source>
        <strain evidence="2 3">H11S7</strain>
    </source>
</reference>
<keyword evidence="3" id="KW-1185">Reference proteome</keyword>
<comment type="caution">
    <text evidence="2">The sequence shown here is derived from an EMBL/GenBank/DDBJ whole genome shotgun (WGS) entry which is preliminary data.</text>
</comment>
<protein>
    <submittedName>
        <fullName evidence="2">Helix-turn-helix domain-containing protein</fullName>
    </submittedName>
</protein>
<dbReference type="InterPro" id="IPR009057">
    <property type="entry name" value="Homeodomain-like_sf"/>
</dbReference>